<keyword evidence="5" id="KW-0378">Hydrolase</keyword>
<dbReference type="SUPFAM" id="SSF51445">
    <property type="entry name" value="(Trans)glycosidases"/>
    <property type="match status" value="1"/>
</dbReference>
<dbReference type="InterPro" id="IPR016286">
    <property type="entry name" value="FUC_metazoa-typ"/>
</dbReference>
<dbReference type="EMBL" id="BLAX01000001">
    <property type="protein sequence ID" value="GET33615.1"/>
    <property type="molecule type" value="Genomic_DNA"/>
</dbReference>
<comment type="similarity">
    <text evidence="2">Belongs to the glycosyl hydrolase 29 family.</text>
</comment>
<dbReference type="SMART" id="SM00812">
    <property type="entry name" value="Alpha_L_fucos"/>
    <property type="match status" value="1"/>
</dbReference>
<keyword evidence="4 7" id="KW-0732">Signal</keyword>
<feature type="signal peptide" evidence="7">
    <location>
        <begin position="1"/>
        <end position="20"/>
    </location>
</feature>
<evidence type="ECO:0000256" key="3">
    <source>
        <dbReference type="ARBA" id="ARBA00012662"/>
    </source>
</evidence>
<evidence type="ECO:0000256" key="5">
    <source>
        <dbReference type="ARBA" id="ARBA00022801"/>
    </source>
</evidence>
<dbReference type="InterPro" id="IPR017853">
    <property type="entry name" value="GH"/>
</dbReference>
<dbReference type="PANTHER" id="PTHR10030:SF37">
    <property type="entry name" value="ALPHA-L-FUCOSIDASE-RELATED"/>
    <property type="match status" value="1"/>
</dbReference>
<comment type="caution">
    <text evidence="10">The sequence shown here is derived from an EMBL/GenBank/DDBJ whole genome shotgun (WGS) entry which is preliminary data.</text>
</comment>
<dbReference type="Proteomes" id="UP000391834">
    <property type="component" value="Unassembled WGS sequence"/>
</dbReference>
<evidence type="ECO:0000313" key="10">
    <source>
        <dbReference type="EMBL" id="GET33615.1"/>
    </source>
</evidence>
<evidence type="ECO:0000256" key="6">
    <source>
        <dbReference type="ARBA" id="ARBA00023295"/>
    </source>
</evidence>
<dbReference type="GO" id="GO:0016139">
    <property type="term" value="P:glycoside catabolic process"/>
    <property type="evidence" value="ECO:0007669"/>
    <property type="project" value="TreeGrafter"/>
</dbReference>
<dbReference type="InterPro" id="IPR031919">
    <property type="entry name" value="Fucosidase_C"/>
</dbReference>
<proteinExistence type="inferred from homology"/>
<dbReference type="InterPro" id="IPR000933">
    <property type="entry name" value="Glyco_hydro_29"/>
</dbReference>
<dbReference type="GO" id="GO:0004560">
    <property type="term" value="F:alpha-L-fucosidase activity"/>
    <property type="evidence" value="ECO:0007669"/>
    <property type="project" value="InterPro"/>
</dbReference>
<evidence type="ECO:0000259" key="9">
    <source>
        <dbReference type="Pfam" id="PF16757"/>
    </source>
</evidence>
<accession>A0A5M4B0D3</accession>
<sequence>MKRRSLIKLLGLSVPGVMLARQSVASGLLNPQSEDEIAGGPFSPGWDSLQRYEVPEWFRDAKFGIWAHWGPQCQPEHGDWYAREMYIEGSRDYKSHLAEYGHPSVKGFKDIIHQWKAADFNPDQLLSFYRENGAQYFMALANHHDNFDNFNSRYQPWNSVKLGPGKDLIGGWEKAARKHGLRFAVSVHASHTWSWYEPARGADKSGPLAGVPYDGTMTKEDGRGKWWEGLDPQALYAQNHKPGKKLVWDWDPKQGSSVPDKAYMEKFFRRTKQLLDDYKPDMVYFDDDILPLYEVDKEIGLKLAAHFYNSNLQWNHGKLEAVITGKHLNDIQKRSIVYDIERGKADGILPLPWQTDTCIGSWHYDRAIFENHSYKTASTVIPMLADIVSKNGNLMLSVPLQRGGMPDSDEIQIVKEIGEWLKVNGEAIYATRPWKVYGEGPSTKSSEKGQFDGQSDVQKKPFTAQDIRFTQSKDKSTLYAMVLSFPKDGKVTIRSLSGNSEHWPGQIRSVQMLGISQSLPFTRDTEGLHVTLPGKVPGKIAFALKIRS</sequence>
<dbReference type="InterPro" id="IPR013780">
    <property type="entry name" value="Glyco_hydro_b"/>
</dbReference>
<gene>
    <name evidence="10" type="ORF">PbJCM13498_24780</name>
</gene>
<dbReference type="Pfam" id="PF16757">
    <property type="entry name" value="Fucosidase_C"/>
    <property type="match status" value="1"/>
</dbReference>
<evidence type="ECO:0000259" key="8">
    <source>
        <dbReference type="Pfam" id="PF01120"/>
    </source>
</evidence>
<dbReference type="InterPro" id="IPR057739">
    <property type="entry name" value="Glyco_hydro_29_N"/>
</dbReference>
<evidence type="ECO:0000256" key="4">
    <source>
        <dbReference type="ARBA" id="ARBA00022729"/>
    </source>
</evidence>
<dbReference type="Gene3D" id="2.60.40.1180">
    <property type="entry name" value="Golgi alpha-mannosidase II"/>
    <property type="match status" value="1"/>
</dbReference>
<feature type="domain" description="Glycoside hydrolase family 29 N-terminal" evidence="8">
    <location>
        <begin position="36"/>
        <end position="426"/>
    </location>
</feature>
<dbReference type="RefSeq" id="WP_027585301.1">
    <property type="nucleotide sequence ID" value="NZ_BLAX01000001.1"/>
</dbReference>
<evidence type="ECO:0000313" key="11">
    <source>
        <dbReference type="Proteomes" id="UP000391834"/>
    </source>
</evidence>
<evidence type="ECO:0000256" key="1">
    <source>
        <dbReference type="ARBA" id="ARBA00004071"/>
    </source>
</evidence>
<organism evidence="10 11">
    <name type="scientific">Prolixibacter bellariivorans</name>
    <dbReference type="NCBI Taxonomy" id="314319"/>
    <lineage>
        <taxon>Bacteria</taxon>
        <taxon>Pseudomonadati</taxon>
        <taxon>Bacteroidota</taxon>
        <taxon>Bacteroidia</taxon>
        <taxon>Marinilabiliales</taxon>
        <taxon>Prolixibacteraceae</taxon>
        <taxon>Prolixibacter</taxon>
    </lineage>
</organism>
<keyword evidence="11" id="KW-1185">Reference proteome</keyword>
<dbReference type="PIRSF" id="PIRSF001092">
    <property type="entry name" value="Alpha-L-fucosidase"/>
    <property type="match status" value="1"/>
</dbReference>
<dbReference type="GO" id="GO:0005764">
    <property type="term" value="C:lysosome"/>
    <property type="evidence" value="ECO:0007669"/>
    <property type="project" value="TreeGrafter"/>
</dbReference>
<reference evidence="10 11" key="1">
    <citation type="submission" date="2019-10" db="EMBL/GenBank/DDBJ databases">
        <title>Prolixibacter strains distinguished by the presence of nitrate reductase genes were adept at nitrate-dependent anaerobic corrosion of metallic iron and carbon steel.</title>
        <authorList>
            <person name="Iino T."/>
            <person name="Shono N."/>
            <person name="Ito K."/>
            <person name="Nakamura R."/>
            <person name="Sueoka K."/>
            <person name="Harayama S."/>
            <person name="Ohkuma M."/>
        </authorList>
    </citation>
    <scope>NUCLEOTIDE SEQUENCE [LARGE SCALE GENOMIC DNA]</scope>
    <source>
        <strain evidence="10 11">JCM 13498</strain>
    </source>
</reference>
<dbReference type="PANTHER" id="PTHR10030">
    <property type="entry name" value="ALPHA-L-FUCOSIDASE"/>
    <property type="match status" value="1"/>
</dbReference>
<dbReference type="Pfam" id="PF01120">
    <property type="entry name" value="Alpha_L_fucos"/>
    <property type="match status" value="1"/>
</dbReference>
<comment type="function">
    <text evidence="1">Alpha-L-fucosidase is responsible for hydrolyzing the alpha-1,6-linked fucose joined to the reducing-end N-acetylglucosamine of the carbohydrate moieties of glycoproteins.</text>
</comment>
<feature type="chain" id="PRO_5024446327" description="alpha-L-fucosidase" evidence="7">
    <location>
        <begin position="21"/>
        <end position="548"/>
    </location>
</feature>
<evidence type="ECO:0000256" key="2">
    <source>
        <dbReference type="ARBA" id="ARBA00007951"/>
    </source>
</evidence>
<feature type="domain" description="Alpha-L-fucosidase C-terminal" evidence="9">
    <location>
        <begin position="462"/>
        <end position="546"/>
    </location>
</feature>
<evidence type="ECO:0000256" key="7">
    <source>
        <dbReference type="SAM" id="SignalP"/>
    </source>
</evidence>
<name>A0A5M4B0D3_9BACT</name>
<keyword evidence="6" id="KW-0326">Glycosidase</keyword>
<dbReference type="GO" id="GO:0006004">
    <property type="term" value="P:fucose metabolic process"/>
    <property type="evidence" value="ECO:0007669"/>
    <property type="project" value="InterPro"/>
</dbReference>
<protein>
    <recommendedName>
        <fullName evidence="3">alpha-L-fucosidase</fullName>
        <ecNumber evidence="3">3.2.1.51</ecNumber>
    </recommendedName>
</protein>
<dbReference type="Gene3D" id="3.20.20.80">
    <property type="entry name" value="Glycosidases"/>
    <property type="match status" value="1"/>
</dbReference>
<dbReference type="OrthoDB" id="1389336at2"/>
<dbReference type="AlphaFoldDB" id="A0A5M4B0D3"/>
<dbReference type="EC" id="3.2.1.51" evidence="3"/>